<evidence type="ECO:0000313" key="3">
    <source>
        <dbReference type="EMBL" id="SPF38383.1"/>
    </source>
</evidence>
<feature type="compositionally biased region" description="Basic and acidic residues" evidence="1">
    <location>
        <begin position="73"/>
        <end position="118"/>
    </location>
</feature>
<evidence type="ECO:0000259" key="2">
    <source>
        <dbReference type="SMART" id="SM00834"/>
    </source>
</evidence>
<sequence length="125" mass="13616">MPLYEYQCKKCGHRFEKIQKFSDKMVKKCPDCGGQVEQMISAPAVQFKGSGWYVTDYAKKTSSPGSAGSGDPSSRDSSSKDKKDDKSKPDSGSKESSSKESSSKESTSKESSSKETPRKGSGRHK</sequence>
<dbReference type="PANTHER" id="PTHR34404">
    <property type="entry name" value="REGULATORY PROTEIN, FMDB FAMILY"/>
    <property type="match status" value="1"/>
</dbReference>
<dbReference type="PANTHER" id="PTHR34404:SF2">
    <property type="entry name" value="CONSERVED SERINE RICH PROTEIN"/>
    <property type="match status" value="1"/>
</dbReference>
<reference evidence="4" key="1">
    <citation type="submission" date="2018-02" db="EMBL/GenBank/DDBJ databases">
        <authorList>
            <person name="Hausmann B."/>
        </authorList>
    </citation>
    <scope>NUCLEOTIDE SEQUENCE [LARGE SCALE GENOMIC DNA]</scope>
    <source>
        <strain evidence="4">Peat soil MAG SbA1</strain>
    </source>
</reference>
<dbReference type="NCBIfam" id="TIGR02605">
    <property type="entry name" value="CxxC_CxxC_SSSS"/>
    <property type="match status" value="1"/>
</dbReference>
<evidence type="ECO:0000256" key="1">
    <source>
        <dbReference type="SAM" id="MobiDB-lite"/>
    </source>
</evidence>
<dbReference type="AlphaFoldDB" id="A0A2U3KFG9"/>
<dbReference type="EMBL" id="OMOD01000111">
    <property type="protein sequence ID" value="SPF38383.1"/>
    <property type="molecule type" value="Genomic_DNA"/>
</dbReference>
<evidence type="ECO:0000313" key="4">
    <source>
        <dbReference type="Proteomes" id="UP000238701"/>
    </source>
</evidence>
<dbReference type="InterPro" id="IPR013429">
    <property type="entry name" value="Regulatory_FmdB_Zinc_ribbon"/>
</dbReference>
<organism evidence="3 4">
    <name type="scientific">Candidatus Sulfotelmatobacter kueseliae</name>
    <dbReference type="NCBI Taxonomy" id="2042962"/>
    <lineage>
        <taxon>Bacteria</taxon>
        <taxon>Pseudomonadati</taxon>
        <taxon>Acidobacteriota</taxon>
        <taxon>Terriglobia</taxon>
        <taxon>Terriglobales</taxon>
        <taxon>Candidatus Korobacteraceae</taxon>
        <taxon>Candidatus Sulfotelmatobacter</taxon>
    </lineage>
</organism>
<dbReference type="Proteomes" id="UP000238701">
    <property type="component" value="Unassembled WGS sequence"/>
</dbReference>
<name>A0A2U3KFG9_9BACT</name>
<feature type="domain" description="Putative regulatory protein FmdB zinc ribbon" evidence="2">
    <location>
        <begin position="1"/>
        <end position="41"/>
    </location>
</feature>
<accession>A0A2U3KFG9</accession>
<protein>
    <submittedName>
        <fullName evidence="3">Type I antifreeze protein</fullName>
    </submittedName>
</protein>
<dbReference type="Pfam" id="PF09723">
    <property type="entry name" value="Zn_ribbon_8"/>
    <property type="match status" value="1"/>
</dbReference>
<gene>
    <name evidence="3" type="ORF">SBA1_20083</name>
</gene>
<proteinExistence type="predicted"/>
<dbReference type="SMART" id="SM00834">
    <property type="entry name" value="CxxC_CXXC_SSSS"/>
    <property type="match status" value="1"/>
</dbReference>
<dbReference type="OrthoDB" id="9813321at2"/>
<feature type="region of interest" description="Disordered" evidence="1">
    <location>
        <begin position="56"/>
        <end position="125"/>
    </location>
</feature>
<feature type="compositionally biased region" description="Low complexity" evidence="1">
    <location>
        <begin position="62"/>
        <end position="72"/>
    </location>
</feature>